<dbReference type="SUPFAM" id="SSF52980">
    <property type="entry name" value="Restriction endonuclease-like"/>
    <property type="match status" value="1"/>
</dbReference>
<dbReference type="Pfam" id="PF02732">
    <property type="entry name" value="ERCC4"/>
    <property type="match status" value="1"/>
</dbReference>
<dbReference type="Gene3D" id="1.10.150.20">
    <property type="entry name" value="5' to 3' exonuclease, C-terminal subdomain"/>
    <property type="match status" value="1"/>
</dbReference>
<dbReference type="AlphaFoldDB" id="A0A7J3ZKU1"/>
<proteinExistence type="predicted"/>
<dbReference type="InterPro" id="IPR011335">
    <property type="entry name" value="Restrct_endonuc-II-like"/>
</dbReference>
<dbReference type="GO" id="GO:0003677">
    <property type="term" value="F:DNA binding"/>
    <property type="evidence" value="ECO:0007669"/>
    <property type="project" value="InterPro"/>
</dbReference>
<dbReference type="GO" id="GO:0006259">
    <property type="term" value="P:DNA metabolic process"/>
    <property type="evidence" value="ECO:0007669"/>
    <property type="project" value="UniProtKB-ARBA"/>
</dbReference>
<reference evidence="2" key="1">
    <citation type="journal article" date="2020" name="mSystems">
        <title>Genome- and Community-Level Interaction Insights into Carbon Utilization and Element Cycling Functions of Hydrothermarchaeota in Hydrothermal Sediment.</title>
        <authorList>
            <person name="Zhou Z."/>
            <person name="Liu Y."/>
            <person name="Xu W."/>
            <person name="Pan J."/>
            <person name="Luo Z.H."/>
            <person name="Li M."/>
        </authorList>
    </citation>
    <scope>NUCLEOTIDE SEQUENCE [LARGE SCALE GENOMIC DNA]</scope>
    <source>
        <strain evidence="2">SpSt-1116</strain>
    </source>
</reference>
<evidence type="ECO:0000259" key="1">
    <source>
        <dbReference type="SMART" id="SM00891"/>
    </source>
</evidence>
<name>A0A7J3ZKU1_9CREN</name>
<evidence type="ECO:0000313" key="2">
    <source>
        <dbReference type="EMBL" id="HHQ80731.1"/>
    </source>
</evidence>
<feature type="domain" description="ERCC4" evidence="1">
    <location>
        <begin position="60"/>
        <end position="151"/>
    </location>
</feature>
<sequence length="302" mass="33258">MLEPCPTLLGPGGCYRTFQKTLVPIPTQTAENTLGHKASRCVMGLTHNDIFAQGFLDNVDIIIDSREHAKSPFFREYFSSRGVKISIMKLEEGDFAIPAPPGTPGALIERKTLEDLINSIANGRIWSQIDRLHKVAIRAGAEAYLIVEGDVSVVLSRRGFHPNAMFGFQEAIQRKTPIILLFSPGKKATADWILKKVRDRREQQHLETSASCKLMGKTVVSPQVKHLKASVNDKILAIATVLAGKELGVRLLKNFGTLRNIANASILELKRIPGIGDVRAKEIFSIFNKNVIAILNEKGGRG</sequence>
<dbReference type="Pfam" id="PF14520">
    <property type="entry name" value="HHH_5"/>
    <property type="match status" value="1"/>
</dbReference>
<dbReference type="SMART" id="SM00891">
    <property type="entry name" value="ERCC4"/>
    <property type="match status" value="1"/>
</dbReference>
<protein>
    <recommendedName>
        <fullName evidence="1">ERCC4 domain-containing protein</fullName>
    </recommendedName>
</protein>
<dbReference type="Gene3D" id="3.40.50.10130">
    <property type="match status" value="1"/>
</dbReference>
<dbReference type="EMBL" id="DRZC01000067">
    <property type="protein sequence ID" value="HHQ80731.1"/>
    <property type="molecule type" value="Genomic_DNA"/>
</dbReference>
<accession>A0A7J3ZKU1</accession>
<organism evidence="2">
    <name type="scientific">Fervidicoccus fontis</name>
    <dbReference type="NCBI Taxonomy" id="683846"/>
    <lineage>
        <taxon>Archaea</taxon>
        <taxon>Thermoproteota</taxon>
        <taxon>Thermoprotei</taxon>
        <taxon>Fervidicoccales</taxon>
        <taxon>Fervidicoccaceae</taxon>
        <taxon>Fervidicoccus</taxon>
    </lineage>
</organism>
<dbReference type="SUPFAM" id="SSF47781">
    <property type="entry name" value="RuvA domain 2-like"/>
    <property type="match status" value="1"/>
</dbReference>
<dbReference type="InterPro" id="IPR006166">
    <property type="entry name" value="ERCC4_domain"/>
</dbReference>
<dbReference type="InterPro" id="IPR010994">
    <property type="entry name" value="RuvA_2-like"/>
</dbReference>
<dbReference type="GO" id="GO:0004518">
    <property type="term" value="F:nuclease activity"/>
    <property type="evidence" value="ECO:0007669"/>
    <property type="project" value="InterPro"/>
</dbReference>
<comment type="caution">
    <text evidence="2">The sequence shown here is derived from an EMBL/GenBank/DDBJ whole genome shotgun (WGS) entry which is preliminary data.</text>
</comment>
<gene>
    <name evidence="2" type="ORF">ENM78_04705</name>
</gene>